<gene>
    <name evidence="1" type="ORF">Rhe02_44370</name>
</gene>
<sequence>MLREALDEANNWIGKVPGVVMVGEGRAQDGSPTVDVWVTQPVSLPQKVKGVEVRVRNSGDIQAQ</sequence>
<evidence type="ECO:0000313" key="2">
    <source>
        <dbReference type="Proteomes" id="UP000612899"/>
    </source>
</evidence>
<dbReference type="AlphaFoldDB" id="A0A8J3VHC6"/>
<proteinExistence type="predicted"/>
<dbReference type="RefSeq" id="WP_203910179.1">
    <property type="nucleotide sequence ID" value="NZ_BONY01000026.1"/>
</dbReference>
<accession>A0A8J3VHC6</accession>
<organism evidence="1 2">
    <name type="scientific">Rhizocola hellebori</name>
    <dbReference type="NCBI Taxonomy" id="1392758"/>
    <lineage>
        <taxon>Bacteria</taxon>
        <taxon>Bacillati</taxon>
        <taxon>Actinomycetota</taxon>
        <taxon>Actinomycetes</taxon>
        <taxon>Micromonosporales</taxon>
        <taxon>Micromonosporaceae</taxon>
        <taxon>Rhizocola</taxon>
    </lineage>
</organism>
<evidence type="ECO:0000313" key="1">
    <source>
        <dbReference type="EMBL" id="GIH06370.1"/>
    </source>
</evidence>
<name>A0A8J3VHC6_9ACTN</name>
<keyword evidence="2" id="KW-1185">Reference proteome</keyword>
<comment type="caution">
    <text evidence="1">The sequence shown here is derived from an EMBL/GenBank/DDBJ whole genome shotgun (WGS) entry which is preliminary data.</text>
</comment>
<dbReference type="EMBL" id="BONY01000026">
    <property type="protein sequence ID" value="GIH06370.1"/>
    <property type="molecule type" value="Genomic_DNA"/>
</dbReference>
<protein>
    <submittedName>
        <fullName evidence="1">Uncharacterized protein</fullName>
    </submittedName>
</protein>
<reference evidence="1" key="1">
    <citation type="submission" date="2021-01" db="EMBL/GenBank/DDBJ databases">
        <title>Whole genome shotgun sequence of Rhizocola hellebori NBRC 109834.</title>
        <authorList>
            <person name="Komaki H."/>
            <person name="Tamura T."/>
        </authorList>
    </citation>
    <scope>NUCLEOTIDE SEQUENCE</scope>
    <source>
        <strain evidence="1">NBRC 109834</strain>
    </source>
</reference>
<dbReference type="Proteomes" id="UP000612899">
    <property type="component" value="Unassembled WGS sequence"/>
</dbReference>